<feature type="compositionally biased region" description="Polar residues" evidence="4">
    <location>
        <begin position="697"/>
        <end position="706"/>
    </location>
</feature>
<feature type="compositionally biased region" description="Acidic residues" evidence="4">
    <location>
        <begin position="890"/>
        <end position="906"/>
    </location>
</feature>
<organism evidence="7 8">
    <name type="scientific">Fasciola hepatica</name>
    <name type="common">Liver fluke</name>
    <dbReference type="NCBI Taxonomy" id="6192"/>
    <lineage>
        <taxon>Eukaryota</taxon>
        <taxon>Metazoa</taxon>
        <taxon>Spiralia</taxon>
        <taxon>Lophotrochozoa</taxon>
        <taxon>Platyhelminthes</taxon>
        <taxon>Trematoda</taxon>
        <taxon>Digenea</taxon>
        <taxon>Plagiorchiida</taxon>
        <taxon>Echinostomata</taxon>
        <taxon>Echinostomatoidea</taxon>
        <taxon>Fasciolidae</taxon>
        <taxon>Fasciola</taxon>
    </lineage>
</organism>
<name>A0A4E0RDQ8_FASHE</name>
<comment type="caution">
    <text evidence="7">The sequence shown here is derived from an EMBL/GenBank/DDBJ whole genome shotgun (WGS) entry which is preliminary data.</text>
</comment>
<accession>A0A4E0RDQ8</accession>
<dbReference type="Gene3D" id="1.20.1270.60">
    <property type="entry name" value="Arfaptin homology (AH) domain/BAR domain"/>
    <property type="match status" value="1"/>
</dbReference>
<dbReference type="Pfam" id="PF00620">
    <property type="entry name" value="RhoGAP"/>
    <property type="match status" value="1"/>
</dbReference>
<dbReference type="InterPro" id="IPR051627">
    <property type="entry name" value="SLIT-ROBO_RhoGAP"/>
</dbReference>
<feature type="domain" description="Rho-GAP" evidence="6">
    <location>
        <begin position="476"/>
        <end position="666"/>
    </location>
</feature>
<feature type="compositionally biased region" description="Polar residues" evidence="4">
    <location>
        <begin position="751"/>
        <end position="761"/>
    </location>
</feature>
<feature type="compositionally biased region" description="Basic and acidic residues" evidence="4">
    <location>
        <begin position="1021"/>
        <end position="1033"/>
    </location>
</feature>
<dbReference type="PANTHER" id="PTHR14166">
    <property type="entry name" value="SLIT-ROBO RHO GTPASE ACTIVATING PROTEIN"/>
    <property type="match status" value="1"/>
</dbReference>
<dbReference type="Gene3D" id="2.30.30.40">
    <property type="entry name" value="SH3 Domains"/>
    <property type="match status" value="1"/>
</dbReference>
<feature type="compositionally biased region" description="Basic and acidic residues" evidence="4">
    <location>
        <begin position="1255"/>
        <end position="1266"/>
    </location>
</feature>
<feature type="region of interest" description="Disordered" evidence="4">
    <location>
        <begin position="1255"/>
        <end position="1333"/>
    </location>
</feature>
<keyword evidence="1 3" id="KW-0728">SH3 domain</keyword>
<dbReference type="PROSITE" id="PS50002">
    <property type="entry name" value="SH3"/>
    <property type="match status" value="1"/>
</dbReference>
<feature type="compositionally biased region" description="Polar residues" evidence="4">
    <location>
        <begin position="250"/>
        <end position="276"/>
    </location>
</feature>
<feature type="compositionally biased region" description="Low complexity" evidence="4">
    <location>
        <begin position="223"/>
        <end position="243"/>
    </location>
</feature>
<evidence type="ECO:0000256" key="3">
    <source>
        <dbReference type="PROSITE-ProRule" id="PRU00192"/>
    </source>
</evidence>
<feature type="domain" description="SH3" evidence="5">
    <location>
        <begin position="805"/>
        <end position="868"/>
    </location>
</feature>
<dbReference type="Proteomes" id="UP000230066">
    <property type="component" value="Unassembled WGS sequence"/>
</dbReference>
<feature type="compositionally biased region" description="Polar residues" evidence="4">
    <location>
        <begin position="975"/>
        <end position="1020"/>
    </location>
</feature>
<dbReference type="GO" id="GO:0007165">
    <property type="term" value="P:signal transduction"/>
    <property type="evidence" value="ECO:0007669"/>
    <property type="project" value="InterPro"/>
</dbReference>
<dbReference type="InterPro" id="IPR000198">
    <property type="entry name" value="RhoGAP_dom"/>
</dbReference>
<dbReference type="SMART" id="SM00326">
    <property type="entry name" value="SH3"/>
    <property type="match status" value="1"/>
</dbReference>
<feature type="compositionally biased region" description="Polar residues" evidence="4">
    <location>
        <begin position="1267"/>
        <end position="1277"/>
    </location>
</feature>
<feature type="compositionally biased region" description="Pro residues" evidence="4">
    <location>
        <begin position="1322"/>
        <end position="1333"/>
    </location>
</feature>
<dbReference type="SMART" id="SM00324">
    <property type="entry name" value="RhoGAP"/>
    <property type="match status" value="1"/>
</dbReference>
<feature type="region of interest" description="Disordered" evidence="4">
    <location>
        <begin position="879"/>
        <end position="1082"/>
    </location>
</feature>
<feature type="compositionally biased region" description="Low complexity" evidence="4">
    <location>
        <begin position="1051"/>
        <end position="1063"/>
    </location>
</feature>
<evidence type="ECO:0000256" key="4">
    <source>
        <dbReference type="SAM" id="MobiDB-lite"/>
    </source>
</evidence>
<dbReference type="Pfam" id="PF00018">
    <property type="entry name" value="SH3_1"/>
    <property type="match status" value="1"/>
</dbReference>
<keyword evidence="2" id="KW-0175">Coiled coil</keyword>
<evidence type="ECO:0000313" key="8">
    <source>
        <dbReference type="Proteomes" id="UP000230066"/>
    </source>
</evidence>
<dbReference type="SUPFAM" id="SSF103657">
    <property type="entry name" value="BAR/IMD domain-like"/>
    <property type="match status" value="1"/>
</dbReference>
<dbReference type="InterPro" id="IPR027267">
    <property type="entry name" value="AH/BAR_dom_sf"/>
</dbReference>
<protein>
    <submittedName>
        <fullName evidence="7">SRGP1</fullName>
    </submittedName>
</protein>
<evidence type="ECO:0000259" key="5">
    <source>
        <dbReference type="PROSITE" id="PS50002"/>
    </source>
</evidence>
<evidence type="ECO:0000259" key="6">
    <source>
        <dbReference type="PROSITE" id="PS50238"/>
    </source>
</evidence>
<dbReference type="EMBL" id="JXXN02001603">
    <property type="protein sequence ID" value="THD24434.1"/>
    <property type="molecule type" value="Genomic_DNA"/>
</dbReference>
<evidence type="ECO:0000313" key="7">
    <source>
        <dbReference type="EMBL" id="THD24434.1"/>
    </source>
</evidence>
<feature type="region of interest" description="Disordered" evidence="4">
    <location>
        <begin position="199"/>
        <end position="281"/>
    </location>
</feature>
<feature type="compositionally biased region" description="Polar residues" evidence="4">
    <location>
        <begin position="203"/>
        <end position="222"/>
    </location>
</feature>
<feature type="compositionally biased region" description="Polar residues" evidence="4">
    <location>
        <begin position="388"/>
        <end position="401"/>
    </location>
</feature>
<dbReference type="InterPro" id="IPR008936">
    <property type="entry name" value="Rho_GTPase_activation_prot"/>
</dbReference>
<feature type="compositionally biased region" description="Polar residues" evidence="4">
    <location>
        <begin position="912"/>
        <end position="921"/>
    </location>
</feature>
<dbReference type="PROSITE" id="PS50238">
    <property type="entry name" value="RHOGAP"/>
    <property type="match status" value="1"/>
</dbReference>
<keyword evidence="8" id="KW-1185">Reference proteome</keyword>
<reference evidence="7" key="1">
    <citation type="submission" date="2019-03" db="EMBL/GenBank/DDBJ databases">
        <title>Improved annotation for the trematode Fasciola hepatica.</title>
        <authorList>
            <person name="Choi Y.-J."/>
            <person name="Martin J."/>
            <person name="Mitreva M."/>
        </authorList>
    </citation>
    <scope>NUCLEOTIDE SEQUENCE [LARGE SCALE GENOMIC DNA]</scope>
</reference>
<feature type="region of interest" description="Disordered" evidence="4">
    <location>
        <begin position="379"/>
        <end position="425"/>
    </location>
</feature>
<gene>
    <name evidence="7" type="ORF">D915_004530</name>
</gene>
<sequence>MIVPVFLTTMQKCQKQMTYMSTTVATARARNEYLIQLAATNHSVARYFIEEAPDIIDCLACGFHNSLARSAMMHLSCEEALKTCHSSIVEMLNRNITALDWRQDKSLFLRRNEQSFNRPGAFVFVPSKEDNESQIQADGVLKESLEKVAAQLVSDIDKLRSSTEETWKTLEEVEKKLLDLINQKDYDVSRLFITERPRRRRSLNTSSTANGPTVGNTSVCNQTGSSTTLNSSSSVPSNNVFGSSGPGHSPTCSNQSSHLNTSSEQVNTIGSRSQTPAGGGQVVTVGQEDQATGLYLSLRAAYRDARIAQEKAYLEGFASYTQEMHQCQVMQVKLSEIRHALSVGPSSLSGTPPQAASIAPVSGSNNALRCGVPVLPRVAGVGSKSRSEPPQTHSADSTPTRSARVDDLILSPPPPPPAPHARLLTGSGSSVRLMNSSPYTNGAMSLSSTPNTLVHNTQSRRVLRVPNVGKPKLFGGTIDEYVEATKQEIPCILLSCTRVIVQFGMHQQGIFRVSGSQTEIIEFKAAFERGEDPLVDVHEARDINSTAGLFKLYFRELGEPPFPNSLFLSLIECARDRSDVDDMARRLRQVVIQGLSRPVFVVMRFLFAFLSHVAEHADENMMDAYNLAICFGPSLLPVPSDLNQVQYQANVIDLVKTFITHHAVIFDPMVPGPIYVKHTIPSGSSGHEPSTEPVRVSTAQLSSQSPVLGHDSGALKLTCVNRMASEVAETAIRRRRAGMNPRQQSNERDSNTSVHAKSSSVGDLVDADRSADRASSMDGDMAPAQDGDNSCDDLKSISDSESSETPYTLAVAQADFSGSTARELSFQQGDDLFLYRRLNDHWWEGQLASDAKGTRGLVPHLYVIPKAALACLAELGGDSGAMERSQYDGIGDEDEDEEHEDDEEEEERRQGNKSSGTVPSTEKSDVPDEKTSIESGSLKPIKTDLSQAVPFKNTKQLDVMERPPSPVPSEYPSPTKTNTTDIASNQTSESYDSLSSSAPQSTTLTHSSKLVVNPNLSHMTDSPERVHPARQDSDSQSTRSDSAPTSPTESNPPSDVVTSSSPVIPRRCKSPLSANLTESHRSASLRHTISYPLSGALVAVPEDETISGSDYSYSSPVHRQSAPGTELESQGRFTFASDIDSALAEVMRGLSSLEQADSRDSDFRTLQRTRELSRKLQLPCAKHTPDLVMDLPVQTSTPPEGLVSSSPASGVISAGTFVPVDGSKSSADNFAEQGMDTMRKRPEPRTLITRAPAFTRREGLESKARSTESQASTTTIPVTKYEDVKRDSKGSEEPSNISIAARVAAFESSKTQGDTHFSRSVPRPPLAPKPRRN</sequence>
<feature type="compositionally biased region" description="Basic and acidic residues" evidence="4">
    <location>
        <begin position="1280"/>
        <end position="1292"/>
    </location>
</feature>
<dbReference type="InterPro" id="IPR036028">
    <property type="entry name" value="SH3-like_dom_sf"/>
</dbReference>
<evidence type="ECO:0000256" key="1">
    <source>
        <dbReference type="ARBA" id="ARBA00022443"/>
    </source>
</evidence>
<dbReference type="InterPro" id="IPR001452">
    <property type="entry name" value="SH3_domain"/>
</dbReference>
<feature type="compositionally biased region" description="Basic and acidic residues" evidence="4">
    <location>
        <begin position="922"/>
        <end position="932"/>
    </location>
</feature>
<feature type="region of interest" description="Disordered" evidence="4">
    <location>
        <begin position="680"/>
        <end position="707"/>
    </location>
</feature>
<proteinExistence type="predicted"/>
<dbReference type="Gene3D" id="1.10.555.10">
    <property type="entry name" value="Rho GTPase activation protein"/>
    <property type="match status" value="1"/>
</dbReference>
<dbReference type="SUPFAM" id="SSF50044">
    <property type="entry name" value="SH3-domain"/>
    <property type="match status" value="1"/>
</dbReference>
<feature type="region of interest" description="Disordered" evidence="4">
    <location>
        <begin position="732"/>
        <end position="805"/>
    </location>
</feature>
<evidence type="ECO:0000256" key="2">
    <source>
        <dbReference type="ARBA" id="ARBA00023054"/>
    </source>
</evidence>
<dbReference type="SUPFAM" id="SSF48350">
    <property type="entry name" value="GTPase activation domain, GAP"/>
    <property type="match status" value="1"/>
</dbReference>